<proteinExistence type="predicted"/>
<gene>
    <name evidence="1" type="ORF">BV898_14547</name>
</gene>
<comment type="caution">
    <text evidence="1">The sequence shown here is derived from an EMBL/GenBank/DDBJ whole genome shotgun (WGS) entry which is preliminary data.</text>
</comment>
<evidence type="ECO:0000313" key="1">
    <source>
        <dbReference type="EMBL" id="OWA50016.1"/>
    </source>
</evidence>
<dbReference type="EMBL" id="MTYJ01000180">
    <property type="protein sequence ID" value="OWA50016.1"/>
    <property type="molecule type" value="Genomic_DNA"/>
</dbReference>
<organism evidence="1 2">
    <name type="scientific">Hypsibius exemplaris</name>
    <name type="common">Freshwater tardigrade</name>
    <dbReference type="NCBI Taxonomy" id="2072580"/>
    <lineage>
        <taxon>Eukaryota</taxon>
        <taxon>Metazoa</taxon>
        <taxon>Ecdysozoa</taxon>
        <taxon>Tardigrada</taxon>
        <taxon>Eutardigrada</taxon>
        <taxon>Parachela</taxon>
        <taxon>Hypsibioidea</taxon>
        <taxon>Hypsibiidae</taxon>
        <taxon>Hypsibius</taxon>
    </lineage>
</organism>
<accession>A0A9X6RJI9</accession>
<keyword evidence="2" id="KW-1185">Reference proteome</keyword>
<dbReference type="AlphaFoldDB" id="A0A9X6RJI9"/>
<sequence>MKETRLPVMFCEPLASAQPYKRSKKNPNGLNQQVFKLDFEHPKREIMDLDEQKARAEKLDFEAKATQDQVDRAYCKLRAAEEVAVSVKEFFSNLKREQRKLCEQLEAVKDSNSHSEVDCREKSLRFDQELQEGTKKCDHEIRHEAAELDDAIEQLKGNPRRDRYDLLNETVFLPPGSLVVGKLVKIARTTIITAASYFTHGKLLLRKILA</sequence>
<name>A0A9X6RJI9_HYPEX</name>
<dbReference type="Proteomes" id="UP000192578">
    <property type="component" value="Unassembled WGS sequence"/>
</dbReference>
<protein>
    <submittedName>
        <fullName evidence="1">Uncharacterized protein</fullName>
    </submittedName>
</protein>
<evidence type="ECO:0000313" key="2">
    <source>
        <dbReference type="Proteomes" id="UP000192578"/>
    </source>
</evidence>
<reference evidence="2" key="1">
    <citation type="submission" date="2017-01" db="EMBL/GenBank/DDBJ databases">
        <title>Comparative genomics of anhydrobiosis in the tardigrade Hypsibius dujardini.</title>
        <authorList>
            <person name="Yoshida Y."/>
            <person name="Koutsovoulos G."/>
            <person name="Laetsch D."/>
            <person name="Stevens L."/>
            <person name="Kumar S."/>
            <person name="Horikawa D."/>
            <person name="Ishino K."/>
            <person name="Komine S."/>
            <person name="Tomita M."/>
            <person name="Blaxter M."/>
            <person name="Arakawa K."/>
        </authorList>
    </citation>
    <scope>NUCLEOTIDE SEQUENCE [LARGE SCALE GENOMIC DNA]</scope>
    <source>
        <strain evidence="2">Z151</strain>
    </source>
</reference>